<reference evidence="1" key="1">
    <citation type="submission" date="2024-09" db="EMBL/GenBank/DDBJ databases">
        <title>Black Yeasts Isolated from many extreme environments.</title>
        <authorList>
            <person name="Coleine C."/>
            <person name="Stajich J.E."/>
            <person name="Selbmann L."/>
        </authorList>
    </citation>
    <scope>NUCLEOTIDE SEQUENCE</scope>
    <source>
        <strain evidence="1">CCFEE 5737</strain>
    </source>
</reference>
<name>A0ACC3CY50_9PEZI</name>
<gene>
    <name evidence="1" type="ORF">LTS18_011809</name>
</gene>
<evidence type="ECO:0000313" key="2">
    <source>
        <dbReference type="Proteomes" id="UP001186974"/>
    </source>
</evidence>
<organism evidence="1 2">
    <name type="scientific">Coniosporium uncinatum</name>
    <dbReference type="NCBI Taxonomy" id="93489"/>
    <lineage>
        <taxon>Eukaryota</taxon>
        <taxon>Fungi</taxon>
        <taxon>Dikarya</taxon>
        <taxon>Ascomycota</taxon>
        <taxon>Pezizomycotina</taxon>
        <taxon>Dothideomycetes</taxon>
        <taxon>Dothideomycetes incertae sedis</taxon>
        <taxon>Coniosporium</taxon>
    </lineage>
</organism>
<dbReference type="Proteomes" id="UP001186974">
    <property type="component" value="Unassembled WGS sequence"/>
</dbReference>
<dbReference type="EMBL" id="JAWDJW010009807">
    <property type="protein sequence ID" value="KAK3055409.1"/>
    <property type="molecule type" value="Genomic_DNA"/>
</dbReference>
<protein>
    <submittedName>
        <fullName evidence="1">Uncharacterized protein</fullName>
    </submittedName>
</protein>
<proteinExistence type="predicted"/>
<evidence type="ECO:0000313" key="1">
    <source>
        <dbReference type="EMBL" id="KAK3055409.1"/>
    </source>
</evidence>
<sequence>LGGRHHILMPLLQHLLACLFIPYTTTSARVSSISHPPWLSPISTALTTKQATAFSRLLTTLCSPTVSSVSKRRRTANGSRKLNLVDETKKARNYVGQYITLLLAEFCSLSLKGRLMPGVRRALIPGIWAAMECVDKVGMRALSEGLDGKGRAIWGSLFGEWRRSGGGAGRVD</sequence>
<feature type="non-terminal residue" evidence="1">
    <location>
        <position position="1"/>
    </location>
</feature>
<comment type="caution">
    <text evidence="1">The sequence shown here is derived from an EMBL/GenBank/DDBJ whole genome shotgun (WGS) entry which is preliminary data.</text>
</comment>
<accession>A0ACC3CY50</accession>
<keyword evidence="2" id="KW-1185">Reference proteome</keyword>